<keyword evidence="3" id="KW-1185">Reference proteome</keyword>
<feature type="compositionally biased region" description="Polar residues" evidence="1">
    <location>
        <begin position="1"/>
        <end position="22"/>
    </location>
</feature>
<evidence type="ECO:0008006" key="4">
    <source>
        <dbReference type="Google" id="ProtNLM"/>
    </source>
</evidence>
<evidence type="ECO:0000313" key="2">
    <source>
        <dbReference type="EMBL" id="KAL3388367.1"/>
    </source>
</evidence>
<comment type="caution">
    <text evidence="2">The sequence shown here is derived from an EMBL/GenBank/DDBJ whole genome shotgun (WGS) entry which is preliminary data.</text>
</comment>
<proteinExistence type="predicted"/>
<dbReference type="EMBL" id="JBJJXI010000134">
    <property type="protein sequence ID" value="KAL3388367.1"/>
    <property type="molecule type" value="Genomic_DNA"/>
</dbReference>
<accession>A0ABD2W665</accession>
<dbReference type="Proteomes" id="UP001627154">
    <property type="component" value="Unassembled WGS sequence"/>
</dbReference>
<dbReference type="AlphaFoldDB" id="A0ABD2W665"/>
<sequence length="151" mass="16924">MMSDSKYVTTSASKGANAPESTRGSDRVKAPVAAASPIDSEGGKNHGSSFDKDKELIVLVPDVRQQQQQQEAVLDRYRRGRVATLTTSIEKAQGAGDSFKANLFALSLKKEMEKWSKDDANMKEIKVKLEMDYERKKREERNSRKDKDKVV</sequence>
<evidence type="ECO:0000256" key="1">
    <source>
        <dbReference type="SAM" id="MobiDB-lite"/>
    </source>
</evidence>
<name>A0ABD2W665_9HYME</name>
<gene>
    <name evidence="2" type="ORF">TKK_016596</name>
</gene>
<organism evidence="2 3">
    <name type="scientific">Trichogramma kaykai</name>
    <dbReference type="NCBI Taxonomy" id="54128"/>
    <lineage>
        <taxon>Eukaryota</taxon>
        <taxon>Metazoa</taxon>
        <taxon>Ecdysozoa</taxon>
        <taxon>Arthropoda</taxon>
        <taxon>Hexapoda</taxon>
        <taxon>Insecta</taxon>
        <taxon>Pterygota</taxon>
        <taxon>Neoptera</taxon>
        <taxon>Endopterygota</taxon>
        <taxon>Hymenoptera</taxon>
        <taxon>Apocrita</taxon>
        <taxon>Proctotrupomorpha</taxon>
        <taxon>Chalcidoidea</taxon>
        <taxon>Trichogrammatidae</taxon>
        <taxon>Trichogramma</taxon>
    </lineage>
</organism>
<protein>
    <recommendedName>
        <fullName evidence="4">No apical meristem-associated C-terminal domain-containing protein</fullName>
    </recommendedName>
</protein>
<feature type="region of interest" description="Disordered" evidence="1">
    <location>
        <begin position="1"/>
        <end position="53"/>
    </location>
</feature>
<feature type="compositionally biased region" description="Basic and acidic residues" evidence="1">
    <location>
        <begin position="41"/>
        <end position="53"/>
    </location>
</feature>
<evidence type="ECO:0000313" key="3">
    <source>
        <dbReference type="Proteomes" id="UP001627154"/>
    </source>
</evidence>
<reference evidence="2 3" key="1">
    <citation type="journal article" date="2024" name="bioRxiv">
        <title>A reference genome for Trichogramma kaykai: A tiny desert-dwelling parasitoid wasp with competing sex-ratio distorters.</title>
        <authorList>
            <person name="Culotta J."/>
            <person name="Lindsey A.R."/>
        </authorList>
    </citation>
    <scope>NUCLEOTIDE SEQUENCE [LARGE SCALE GENOMIC DNA]</scope>
    <source>
        <strain evidence="2 3">KSX58</strain>
    </source>
</reference>